<reference evidence="2" key="1">
    <citation type="journal article" date="2020" name="Fungal Divers.">
        <title>Resolving the Mortierellaceae phylogeny through synthesis of multi-gene phylogenetics and phylogenomics.</title>
        <authorList>
            <person name="Vandepol N."/>
            <person name="Liber J."/>
            <person name="Desiro A."/>
            <person name="Na H."/>
            <person name="Kennedy M."/>
            <person name="Barry K."/>
            <person name="Grigoriev I.V."/>
            <person name="Miller A.N."/>
            <person name="O'Donnell K."/>
            <person name="Stajich J.E."/>
            <person name="Bonito G."/>
        </authorList>
    </citation>
    <scope>NUCLEOTIDE SEQUENCE</scope>
    <source>
        <strain evidence="2">NRRL 28262</strain>
    </source>
</reference>
<dbReference type="Proteomes" id="UP001194580">
    <property type="component" value="Unassembled WGS sequence"/>
</dbReference>
<feature type="domain" description="Arm-like repeat" evidence="1">
    <location>
        <begin position="40"/>
        <end position="352"/>
    </location>
</feature>
<name>A0AAD4D101_9FUNG</name>
<evidence type="ECO:0000313" key="2">
    <source>
        <dbReference type="EMBL" id="KAG0252887.1"/>
    </source>
</evidence>
<keyword evidence="3" id="KW-1185">Reference proteome</keyword>
<dbReference type="InterPro" id="IPR056251">
    <property type="entry name" value="Arm_rpt_dom"/>
</dbReference>
<sequence length="359" mass="40021">MQLAYCIQLLRTHLSPSLATVSITVGQDLSQQASVDTLLQDMEEQQKIREVAIRVVEEFVTDGLKDAEEIAEVVLLGPFLDQDYYRKLLNCFIEEFEAAKLLDIDLLQGLVQLVQGEGNEYLQPDDLVRILVVLRTRLQDTHQLTTKHPYYLTLALSRILDVMVDGKVQDLKRVVDHEPLSALLGQLMESSDLYLKHQATYALQGLLHVPNDETHRQFVLRNAGNITMGLLGVASVCKLDLGEFLGGAGKLHDATVSALKIGTKVVGGAQSLYESGQGIAASLRGGFFSGGRLLWYTALRETREHIQNGRLLDFNRLVFEAPCNRDVEFLWGVCQLLGEIAIDPQWDVSTRQHATELLA</sequence>
<gene>
    <name evidence="2" type="ORF">BGZ95_006501</name>
</gene>
<protein>
    <recommendedName>
        <fullName evidence="1">Arm-like repeat domain-containing protein</fullName>
    </recommendedName>
</protein>
<dbReference type="AlphaFoldDB" id="A0AAD4D101"/>
<feature type="non-terminal residue" evidence="2">
    <location>
        <position position="359"/>
    </location>
</feature>
<evidence type="ECO:0000259" key="1">
    <source>
        <dbReference type="Pfam" id="PF23948"/>
    </source>
</evidence>
<dbReference type="Pfam" id="PF23948">
    <property type="entry name" value="ARM_5"/>
    <property type="match status" value="1"/>
</dbReference>
<accession>A0AAD4D101</accession>
<comment type="caution">
    <text evidence="2">The sequence shown here is derived from an EMBL/GenBank/DDBJ whole genome shotgun (WGS) entry which is preliminary data.</text>
</comment>
<proteinExistence type="predicted"/>
<dbReference type="EMBL" id="JAAAIL010003027">
    <property type="protein sequence ID" value="KAG0252887.1"/>
    <property type="molecule type" value="Genomic_DNA"/>
</dbReference>
<evidence type="ECO:0000313" key="3">
    <source>
        <dbReference type="Proteomes" id="UP001194580"/>
    </source>
</evidence>
<organism evidence="2 3">
    <name type="scientific">Linnemannia exigua</name>
    <dbReference type="NCBI Taxonomy" id="604196"/>
    <lineage>
        <taxon>Eukaryota</taxon>
        <taxon>Fungi</taxon>
        <taxon>Fungi incertae sedis</taxon>
        <taxon>Mucoromycota</taxon>
        <taxon>Mortierellomycotina</taxon>
        <taxon>Mortierellomycetes</taxon>
        <taxon>Mortierellales</taxon>
        <taxon>Mortierellaceae</taxon>
        <taxon>Linnemannia</taxon>
    </lineage>
</organism>